<accession>A0A445MCL7</accession>
<proteinExistence type="predicted"/>
<dbReference type="Proteomes" id="UP000290560">
    <property type="component" value="Unassembled WGS sequence"/>
</dbReference>
<evidence type="ECO:0000313" key="2">
    <source>
        <dbReference type="EMBL" id="RZR71997.1"/>
    </source>
</evidence>
<sequence>MVPPCSSNLIWVFKIEIFLTHRDSSNPLITPPLVAICSTPPIADHYLVQLFLLLLFLPPSSSPFSPPPNQQMVSWYITRFAISICTARYERYIPIRQVTGMRTTRYRVVPPKIDRRRPIEGEINSRRSISAVGGRLREKSGLNLDCNFAVNLPAAASTAASSSLKSKTAKSLCDEPLITGPRCTPTDRPSEARKPQKLSSLVDLSGVESELIKSVEEQRELLNERAVAL</sequence>
<dbReference type="AlphaFoldDB" id="A0A445MCL7"/>
<organism evidence="2">
    <name type="scientific">Ensete ventricosum</name>
    <name type="common">Abyssinian banana</name>
    <name type="synonym">Musa ensete</name>
    <dbReference type="NCBI Taxonomy" id="4639"/>
    <lineage>
        <taxon>Eukaryota</taxon>
        <taxon>Viridiplantae</taxon>
        <taxon>Streptophyta</taxon>
        <taxon>Embryophyta</taxon>
        <taxon>Tracheophyta</taxon>
        <taxon>Spermatophyta</taxon>
        <taxon>Magnoliopsida</taxon>
        <taxon>Liliopsida</taxon>
        <taxon>Zingiberales</taxon>
        <taxon>Musaceae</taxon>
        <taxon>Ensete</taxon>
    </lineage>
</organism>
<feature type="region of interest" description="Disordered" evidence="1">
    <location>
        <begin position="175"/>
        <end position="197"/>
    </location>
</feature>
<evidence type="ECO:0000256" key="1">
    <source>
        <dbReference type="SAM" id="MobiDB-lite"/>
    </source>
</evidence>
<dbReference type="EMBL" id="KV875615">
    <property type="protein sequence ID" value="RZR71997.1"/>
    <property type="molecule type" value="Genomic_DNA"/>
</dbReference>
<name>A0A445MCL7_ENSVE</name>
<gene>
    <name evidence="2" type="ORF">BHM03_00009330</name>
</gene>
<reference evidence="2" key="1">
    <citation type="journal article" date="2018" name="Data Brief">
        <title>Genome sequence data from 17 accessions of Ensete ventricosum, a staple food crop for millions in Ethiopia.</title>
        <authorList>
            <person name="Yemataw Z."/>
            <person name="Muzemil S."/>
            <person name="Ambachew D."/>
            <person name="Tripathi L."/>
            <person name="Tesfaye K."/>
            <person name="Chala A."/>
            <person name="Farbos A."/>
            <person name="O'Neill P."/>
            <person name="Moore K."/>
            <person name="Grant M."/>
            <person name="Studholme D.J."/>
        </authorList>
    </citation>
    <scope>NUCLEOTIDE SEQUENCE [LARGE SCALE GENOMIC DNA]</scope>
    <source>
        <tissue evidence="2">Leaf</tissue>
    </source>
</reference>
<protein>
    <submittedName>
        <fullName evidence="2">Uncharacterized protein</fullName>
    </submittedName>
</protein>